<keyword evidence="3" id="KW-1185">Reference proteome</keyword>
<dbReference type="AlphaFoldDB" id="A0AAV3R0W8"/>
<dbReference type="EMBL" id="BAABME010006618">
    <property type="protein sequence ID" value="GAA0168861.1"/>
    <property type="molecule type" value="Genomic_DNA"/>
</dbReference>
<accession>A0AAV3R0W8</accession>
<evidence type="ECO:0000256" key="1">
    <source>
        <dbReference type="SAM" id="MobiDB-lite"/>
    </source>
</evidence>
<evidence type="ECO:0000313" key="3">
    <source>
        <dbReference type="Proteomes" id="UP001454036"/>
    </source>
</evidence>
<name>A0AAV3R0W8_LITER</name>
<proteinExistence type="predicted"/>
<reference evidence="2 3" key="1">
    <citation type="submission" date="2024-01" db="EMBL/GenBank/DDBJ databases">
        <title>The complete chloroplast genome sequence of Lithospermum erythrorhizon: insights into the phylogenetic relationship among Boraginaceae species and the maternal lineages of purple gromwells.</title>
        <authorList>
            <person name="Okada T."/>
            <person name="Watanabe K."/>
        </authorList>
    </citation>
    <scope>NUCLEOTIDE SEQUENCE [LARGE SCALE GENOMIC DNA]</scope>
</reference>
<comment type="caution">
    <text evidence="2">The sequence shown here is derived from an EMBL/GenBank/DDBJ whole genome shotgun (WGS) entry which is preliminary data.</text>
</comment>
<evidence type="ECO:0000313" key="2">
    <source>
        <dbReference type="EMBL" id="GAA0168861.1"/>
    </source>
</evidence>
<dbReference type="Proteomes" id="UP001454036">
    <property type="component" value="Unassembled WGS sequence"/>
</dbReference>
<gene>
    <name evidence="2" type="ORF">LIER_23479</name>
</gene>
<feature type="region of interest" description="Disordered" evidence="1">
    <location>
        <begin position="19"/>
        <end position="44"/>
    </location>
</feature>
<organism evidence="2 3">
    <name type="scientific">Lithospermum erythrorhizon</name>
    <name type="common">Purple gromwell</name>
    <name type="synonym">Lithospermum officinale var. erythrorhizon</name>
    <dbReference type="NCBI Taxonomy" id="34254"/>
    <lineage>
        <taxon>Eukaryota</taxon>
        <taxon>Viridiplantae</taxon>
        <taxon>Streptophyta</taxon>
        <taxon>Embryophyta</taxon>
        <taxon>Tracheophyta</taxon>
        <taxon>Spermatophyta</taxon>
        <taxon>Magnoliopsida</taxon>
        <taxon>eudicotyledons</taxon>
        <taxon>Gunneridae</taxon>
        <taxon>Pentapetalae</taxon>
        <taxon>asterids</taxon>
        <taxon>lamiids</taxon>
        <taxon>Boraginales</taxon>
        <taxon>Boraginaceae</taxon>
        <taxon>Boraginoideae</taxon>
        <taxon>Lithospermeae</taxon>
        <taxon>Lithospermum</taxon>
    </lineage>
</organism>
<protein>
    <submittedName>
        <fullName evidence="2">Uncharacterized protein</fullName>
    </submittedName>
</protein>
<sequence length="90" mass="10167">MGFIQAGGRLMWYTKSARKCQRETSGSGDPEALVSEDDNAEVRPRRSISAQLNSLEEGHARLQQDFAGLRDLMHRHHRKQQCGILALSNF</sequence>